<protein>
    <submittedName>
        <fullName evidence="1">Phi13 family phage major tail protein</fullName>
    </submittedName>
</protein>
<reference evidence="1 2" key="1">
    <citation type="submission" date="2018-03" db="EMBL/GenBank/DDBJ databases">
        <title>Genomic Encyclopedia of Archaeal and Bacterial Type Strains, Phase II (KMG-II): from individual species to whole genera.</title>
        <authorList>
            <person name="Goeker M."/>
        </authorList>
    </citation>
    <scope>NUCLEOTIDE SEQUENCE [LARGE SCALE GENOMIC DNA]</scope>
    <source>
        <strain evidence="1 2">DSM 44946</strain>
    </source>
</reference>
<comment type="caution">
    <text evidence="1">The sequence shown here is derived from an EMBL/GenBank/DDBJ whole genome shotgun (WGS) entry which is preliminary data.</text>
</comment>
<dbReference type="EMBL" id="PVNE01000024">
    <property type="protein sequence ID" value="PRX39522.1"/>
    <property type="molecule type" value="Genomic_DNA"/>
</dbReference>
<organism evidence="1 2">
    <name type="scientific">Planifilum fimeticola</name>
    <dbReference type="NCBI Taxonomy" id="201975"/>
    <lineage>
        <taxon>Bacteria</taxon>
        <taxon>Bacillati</taxon>
        <taxon>Bacillota</taxon>
        <taxon>Bacilli</taxon>
        <taxon>Bacillales</taxon>
        <taxon>Thermoactinomycetaceae</taxon>
        <taxon>Planifilum</taxon>
    </lineage>
</organism>
<name>A0A2T0LCM5_9BACL</name>
<dbReference type="RefSeq" id="WP_106346070.1">
    <property type="nucleotide sequence ID" value="NZ_PVNE01000024.1"/>
</dbReference>
<dbReference type="InterPro" id="IPR006724">
    <property type="entry name" value="Phage_TTP"/>
</dbReference>
<dbReference type="Proteomes" id="UP000237797">
    <property type="component" value="Unassembled WGS sequence"/>
</dbReference>
<gene>
    <name evidence="1" type="ORF">CLV97_12460</name>
</gene>
<accession>A0A2T0LCM5</accession>
<dbReference type="OrthoDB" id="3078218at2"/>
<dbReference type="InterPro" id="IPR006490">
    <property type="entry name" value="Maj_tail_phi13"/>
</dbReference>
<keyword evidence="2" id="KW-1185">Reference proteome</keyword>
<proteinExistence type="predicted"/>
<dbReference type="Pfam" id="PF04630">
    <property type="entry name" value="Phage_TTP_1"/>
    <property type="match status" value="1"/>
</dbReference>
<evidence type="ECO:0000313" key="1">
    <source>
        <dbReference type="EMBL" id="PRX39522.1"/>
    </source>
</evidence>
<sequence length="194" mass="20807">MPGPSASAFVGLKDLYFALLTKDDATGVTYDTPQKLAPAVTARVTPQVESVTDYADDGPTETASSLGGIEVELEVSQIPLDKQAVLLGHTYQNGLLVRSAGDVAPYVALGFRSQKADGSYLYVWLYKGKFQPVEINLATKGENVEFQHPTIQGTFVKRDFDDLWMISGDSSDESFTLGSTWFDAVVEPGGGSGT</sequence>
<evidence type="ECO:0000313" key="2">
    <source>
        <dbReference type="Proteomes" id="UP000237797"/>
    </source>
</evidence>
<dbReference type="AlphaFoldDB" id="A0A2T0LCM5"/>
<dbReference type="NCBIfam" id="TIGR01603">
    <property type="entry name" value="maj_tail_phi13"/>
    <property type="match status" value="1"/>
</dbReference>